<dbReference type="AlphaFoldDB" id="A0A8J2LXN9"/>
<sequence>MFEHYFRYLYHILVSPKKSNEGAQELPNQRGRKSSKAGVTL</sequence>
<evidence type="ECO:0000256" key="1">
    <source>
        <dbReference type="SAM" id="MobiDB-lite"/>
    </source>
</evidence>
<dbReference type="Proteomes" id="UP000708208">
    <property type="component" value="Unassembled WGS sequence"/>
</dbReference>
<gene>
    <name evidence="2" type="ORF">AFUS01_LOCUS40323</name>
</gene>
<proteinExistence type="predicted"/>
<evidence type="ECO:0000313" key="2">
    <source>
        <dbReference type="EMBL" id="CAG7830525.1"/>
    </source>
</evidence>
<reference evidence="2" key="1">
    <citation type="submission" date="2021-06" db="EMBL/GenBank/DDBJ databases">
        <authorList>
            <person name="Hodson N. C."/>
            <person name="Mongue J. A."/>
            <person name="Jaron S. K."/>
        </authorList>
    </citation>
    <scope>NUCLEOTIDE SEQUENCE</scope>
</reference>
<feature type="non-terminal residue" evidence="2">
    <location>
        <position position="1"/>
    </location>
</feature>
<accession>A0A8J2LXN9</accession>
<dbReference type="EMBL" id="CAJVCH010556324">
    <property type="protein sequence ID" value="CAG7830525.1"/>
    <property type="molecule type" value="Genomic_DNA"/>
</dbReference>
<organism evidence="2 3">
    <name type="scientific">Allacma fusca</name>
    <dbReference type="NCBI Taxonomy" id="39272"/>
    <lineage>
        <taxon>Eukaryota</taxon>
        <taxon>Metazoa</taxon>
        <taxon>Ecdysozoa</taxon>
        <taxon>Arthropoda</taxon>
        <taxon>Hexapoda</taxon>
        <taxon>Collembola</taxon>
        <taxon>Symphypleona</taxon>
        <taxon>Sminthuridae</taxon>
        <taxon>Allacma</taxon>
    </lineage>
</organism>
<feature type="region of interest" description="Disordered" evidence="1">
    <location>
        <begin position="20"/>
        <end position="41"/>
    </location>
</feature>
<name>A0A8J2LXN9_9HEXA</name>
<comment type="caution">
    <text evidence="2">The sequence shown here is derived from an EMBL/GenBank/DDBJ whole genome shotgun (WGS) entry which is preliminary data.</text>
</comment>
<evidence type="ECO:0000313" key="3">
    <source>
        <dbReference type="Proteomes" id="UP000708208"/>
    </source>
</evidence>
<keyword evidence="3" id="KW-1185">Reference proteome</keyword>
<protein>
    <submittedName>
        <fullName evidence="2">Uncharacterized protein</fullName>
    </submittedName>
</protein>